<evidence type="ECO:0000313" key="1">
    <source>
        <dbReference type="EMBL" id="KAF7341890.1"/>
    </source>
</evidence>
<reference evidence="1" key="1">
    <citation type="submission" date="2020-05" db="EMBL/GenBank/DDBJ databases">
        <title>Mycena genomes resolve the evolution of fungal bioluminescence.</title>
        <authorList>
            <person name="Tsai I.J."/>
        </authorList>
    </citation>
    <scope>NUCLEOTIDE SEQUENCE</scope>
    <source>
        <strain evidence="1">160909Yilan</strain>
    </source>
</reference>
<dbReference type="OrthoDB" id="3145912at2759"/>
<protein>
    <submittedName>
        <fullName evidence="1">Uncharacterized protein</fullName>
    </submittedName>
</protein>
<dbReference type="AlphaFoldDB" id="A0A8H7CLC1"/>
<gene>
    <name evidence="1" type="ORF">MSAN_02044600</name>
</gene>
<organism evidence="1 2">
    <name type="scientific">Mycena sanguinolenta</name>
    <dbReference type="NCBI Taxonomy" id="230812"/>
    <lineage>
        <taxon>Eukaryota</taxon>
        <taxon>Fungi</taxon>
        <taxon>Dikarya</taxon>
        <taxon>Basidiomycota</taxon>
        <taxon>Agaricomycotina</taxon>
        <taxon>Agaricomycetes</taxon>
        <taxon>Agaricomycetidae</taxon>
        <taxon>Agaricales</taxon>
        <taxon>Marasmiineae</taxon>
        <taxon>Mycenaceae</taxon>
        <taxon>Mycena</taxon>
    </lineage>
</organism>
<proteinExistence type="predicted"/>
<accession>A0A8H7CLC1</accession>
<dbReference type="Proteomes" id="UP000623467">
    <property type="component" value="Unassembled WGS sequence"/>
</dbReference>
<keyword evidence="2" id="KW-1185">Reference proteome</keyword>
<evidence type="ECO:0000313" key="2">
    <source>
        <dbReference type="Proteomes" id="UP000623467"/>
    </source>
</evidence>
<dbReference type="EMBL" id="JACAZH010000026">
    <property type="protein sequence ID" value="KAF7341890.1"/>
    <property type="molecule type" value="Genomic_DNA"/>
</dbReference>
<sequence length="336" mass="38595">MAIFSSDPRLPRELECKIFEMAALSCPTTIPKLMLVARRVKYWMDPRLPRELECKIFKMAGLARPTTIPNLILVARRVKYWVEPLLYRVLVLSSAGPKDSGHGFPVMDDPLTLRLVMARKPSGFSRKTVKRIFIRTPNVSYEQMEWVLTACGNVFDLCTPRLSCRAIAHLYNLRRLAVPIDQFLDCCRTNRPHPILSNITHLDLHATSTGRSLMPEDFYQCLYLVSNLTHLALCFISQFQTAPLCANTHLKCILFVDLGPPSAIGDMWLQDPIVRDPRFVYMARRDFYSNWLLHGDTGRDFWALADAFIAARRQGKVERSRFTLSDEETSWLDSII</sequence>
<comment type="caution">
    <text evidence="1">The sequence shown here is derived from an EMBL/GenBank/DDBJ whole genome shotgun (WGS) entry which is preliminary data.</text>
</comment>
<name>A0A8H7CLC1_9AGAR</name>